<evidence type="ECO:0000256" key="2">
    <source>
        <dbReference type="ARBA" id="ARBA00022603"/>
    </source>
</evidence>
<evidence type="ECO:0000259" key="6">
    <source>
        <dbReference type="SMART" id="SM00828"/>
    </source>
</evidence>
<name>A0ABP5CSC5_9ACTN</name>
<evidence type="ECO:0000256" key="3">
    <source>
        <dbReference type="ARBA" id="ARBA00022679"/>
    </source>
</evidence>
<gene>
    <name evidence="7" type="ORF">GCM10009838_24780</name>
</gene>
<dbReference type="SUPFAM" id="SSF53335">
    <property type="entry name" value="S-adenosyl-L-methionine-dependent methyltransferases"/>
    <property type="match status" value="1"/>
</dbReference>
<keyword evidence="4" id="KW-0949">S-adenosyl-L-methionine</keyword>
<dbReference type="PANTHER" id="PTHR43667">
    <property type="entry name" value="CYCLOPROPANE-FATTY-ACYL-PHOSPHOLIPID SYNTHASE"/>
    <property type="match status" value="1"/>
</dbReference>
<keyword evidence="3" id="KW-0808">Transferase</keyword>
<keyword evidence="2" id="KW-0489">Methyltransferase</keyword>
<dbReference type="PANTHER" id="PTHR43667:SF1">
    <property type="entry name" value="CYCLOPROPANE-FATTY-ACYL-PHOSPHOLIPID SYNTHASE"/>
    <property type="match status" value="1"/>
</dbReference>
<dbReference type="InterPro" id="IPR050723">
    <property type="entry name" value="CFA/CMAS"/>
</dbReference>
<comment type="caution">
    <text evidence="7">The sequence shown here is derived from an EMBL/GenBank/DDBJ whole genome shotgun (WGS) entry which is preliminary data.</text>
</comment>
<sequence length="414" mass="45145">MASILARVFHDVSGTPLPVRLRAWDDSVTGPADGPEVVLRSPAALRRLVWHPNELGLAQAYVTGELDVTGAVADGLRQVWNTLAGERGQNGSAGLHPLRALRPSNIEALRRLGALGPRPAPPASQAKLRGRLHTKTRDKDAIAFHYDLSNDFYALILDESMAYSCAYWPDDQHDLTLAQAQTAKLDLICRKLQLRPGQRFLDIGCGWGALVLHAAEHYGVTAVGVTLSAAQAAIGHDRIRDRGLADRVEIQTRHYRDFTTARPFDAVASIEMGEHVGQDAYPGFLATLRELTAVGGHLLLQQMSRGHRAPGGGAFIESFIAPDMHMRPLSATIGLLEGAGWEIRSVQALREQYVRTVREWLATLEARWPQAVALVGAETARVWRLYPAGGALAFEQGRMGVDQVLATRSAGTHR</sequence>
<evidence type="ECO:0000256" key="5">
    <source>
        <dbReference type="ARBA" id="ARBA00023098"/>
    </source>
</evidence>
<dbReference type="Pfam" id="PF02353">
    <property type="entry name" value="CMAS"/>
    <property type="match status" value="1"/>
</dbReference>
<dbReference type="PIRSF" id="PIRSF003085">
    <property type="entry name" value="CMAS"/>
    <property type="match status" value="1"/>
</dbReference>
<dbReference type="RefSeq" id="WP_344657110.1">
    <property type="nucleotide sequence ID" value="NZ_BAAAQM010000011.1"/>
</dbReference>
<evidence type="ECO:0000313" key="7">
    <source>
        <dbReference type="EMBL" id="GAA1966157.1"/>
    </source>
</evidence>
<dbReference type="InterPro" id="IPR020803">
    <property type="entry name" value="MeTfrase_dom"/>
</dbReference>
<evidence type="ECO:0000313" key="8">
    <source>
        <dbReference type="Proteomes" id="UP001499854"/>
    </source>
</evidence>
<dbReference type="CDD" id="cd02440">
    <property type="entry name" value="AdoMet_MTases"/>
    <property type="match status" value="1"/>
</dbReference>
<evidence type="ECO:0000256" key="4">
    <source>
        <dbReference type="ARBA" id="ARBA00022691"/>
    </source>
</evidence>
<dbReference type="SMART" id="SM00828">
    <property type="entry name" value="PKS_MT"/>
    <property type="match status" value="1"/>
</dbReference>
<organism evidence="7 8">
    <name type="scientific">Catenulispora subtropica</name>
    <dbReference type="NCBI Taxonomy" id="450798"/>
    <lineage>
        <taxon>Bacteria</taxon>
        <taxon>Bacillati</taxon>
        <taxon>Actinomycetota</taxon>
        <taxon>Actinomycetes</taxon>
        <taxon>Catenulisporales</taxon>
        <taxon>Catenulisporaceae</taxon>
        <taxon>Catenulispora</taxon>
    </lineage>
</organism>
<evidence type="ECO:0000256" key="1">
    <source>
        <dbReference type="ARBA" id="ARBA00010815"/>
    </source>
</evidence>
<proteinExistence type="inferred from homology"/>
<protein>
    <submittedName>
        <fullName evidence="7">Cyclopropane-fatty-acyl-phospholipid synthase family protein</fullName>
    </submittedName>
</protein>
<dbReference type="EMBL" id="BAAAQM010000011">
    <property type="protein sequence ID" value="GAA1966157.1"/>
    <property type="molecule type" value="Genomic_DNA"/>
</dbReference>
<reference evidence="8" key="1">
    <citation type="journal article" date="2019" name="Int. J. Syst. Evol. Microbiol.">
        <title>The Global Catalogue of Microorganisms (GCM) 10K type strain sequencing project: providing services to taxonomists for standard genome sequencing and annotation.</title>
        <authorList>
            <consortium name="The Broad Institute Genomics Platform"/>
            <consortium name="The Broad Institute Genome Sequencing Center for Infectious Disease"/>
            <person name="Wu L."/>
            <person name="Ma J."/>
        </authorList>
    </citation>
    <scope>NUCLEOTIDE SEQUENCE [LARGE SCALE GENOMIC DNA]</scope>
    <source>
        <strain evidence="8">JCM 16013</strain>
    </source>
</reference>
<keyword evidence="8" id="KW-1185">Reference proteome</keyword>
<dbReference type="InterPro" id="IPR003333">
    <property type="entry name" value="CMAS"/>
</dbReference>
<keyword evidence="5" id="KW-0443">Lipid metabolism</keyword>
<dbReference type="Proteomes" id="UP001499854">
    <property type="component" value="Unassembled WGS sequence"/>
</dbReference>
<dbReference type="Gene3D" id="3.40.50.150">
    <property type="entry name" value="Vaccinia Virus protein VP39"/>
    <property type="match status" value="1"/>
</dbReference>
<comment type="similarity">
    <text evidence="1">Belongs to the CFA/CMAS family.</text>
</comment>
<feature type="domain" description="Polyketide synthase-like methyltransferase" evidence="6">
    <location>
        <begin position="152"/>
        <end position="398"/>
    </location>
</feature>
<dbReference type="InterPro" id="IPR029063">
    <property type="entry name" value="SAM-dependent_MTases_sf"/>
</dbReference>
<accession>A0ABP5CSC5</accession>